<dbReference type="SUPFAM" id="SSF69618">
    <property type="entry name" value="HemD-like"/>
    <property type="match status" value="1"/>
</dbReference>
<evidence type="ECO:0000256" key="1">
    <source>
        <dbReference type="ARBA" id="ARBA00004772"/>
    </source>
</evidence>
<dbReference type="GO" id="GO:0004852">
    <property type="term" value="F:uroporphyrinogen-III synthase activity"/>
    <property type="evidence" value="ECO:0007669"/>
    <property type="project" value="UniProtKB-EC"/>
</dbReference>
<dbReference type="CDD" id="cd06578">
    <property type="entry name" value="HemD"/>
    <property type="match status" value="1"/>
</dbReference>
<dbReference type="Proteomes" id="UP001549921">
    <property type="component" value="Unassembled WGS sequence"/>
</dbReference>
<dbReference type="EC" id="4.2.1.75" evidence="3"/>
<evidence type="ECO:0000256" key="10">
    <source>
        <dbReference type="ARBA" id="ARBA00048617"/>
    </source>
</evidence>
<keyword evidence="5" id="KW-0456">Lyase</keyword>
<evidence type="ECO:0000313" key="13">
    <source>
        <dbReference type="EMBL" id="KAL0820028.1"/>
    </source>
</evidence>
<dbReference type="Pfam" id="PF02602">
    <property type="entry name" value="HEM4"/>
    <property type="match status" value="1"/>
</dbReference>
<evidence type="ECO:0000256" key="3">
    <source>
        <dbReference type="ARBA" id="ARBA00013109"/>
    </source>
</evidence>
<dbReference type="FunFam" id="3.40.50.10090:FF:000003">
    <property type="entry name" value="uroporphyrinogen-III synthase"/>
    <property type="match status" value="1"/>
</dbReference>
<evidence type="ECO:0000256" key="4">
    <source>
        <dbReference type="ARBA" id="ARBA00023133"/>
    </source>
</evidence>
<keyword evidence="4" id="KW-0350">Heme biosynthesis</keyword>
<dbReference type="InterPro" id="IPR036108">
    <property type="entry name" value="4pyrrol_syn_uPrphyn_synt_sf"/>
</dbReference>
<feature type="domain" description="Tetrapyrrole biosynthesis uroporphyrinogen III synthase" evidence="12">
    <location>
        <begin position="12"/>
        <end position="237"/>
    </location>
</feature>
<comment type="pathway">
    <text evidence="1">Porphyrin-containing compound metabolism; protoporphyrin-IX biosynthesis; coproporphyrinogen-III from 5-aminolevulinate: step 3/4.</text>
</comment>
<comment type="catalytic activity">
    <reaction evidence="10">
        <text>hydroxymethylbilane = uroporphyrinogen III + H2O</text>
        <dbReference type="Rhea" id="RHEA:18965"/>
        <dbReference type="ChEBI" id="CHEBI:15377"/>
        <dbReference type="ChEBI" id="CHEBI:57308"/>
        <dbReference type="ChEBI" id="CHEBI:57845"/>
        <dbReference type="EC" id="4.2.1.75"/>
    </reaction>
</comment>
<sequence length="250" mass="27943">MKKAILFKSASDDYVKAFTDNNFKVIFVEPLQFKFINTEELNTKLQQKYDGLILTSPRAIEAVSKCWDPSKFVSWNSRRIYTVGEVSRQKITLMLGLEALGSTSGNADNLAKIISEENSKSSRFLFPCGNLRSEILPSTLESAGISVDAVTVYETMENENLQKELIELDESEEEPYCLVFFSPSGCEYVHRQLKTFSNKLSSIPHFAIGNSTAHKIENFGVDIAGVAERPKADSLVQAVQNYFAALAKSR</sequence>
<dbReference type="InterPro" id="IPR039793">
    <property type="entry name" value="UROS/Hem4"/>
</dbReference>
<evidence type="ECO:0000256" key="8">
    <source>
        <dbReference type="ARBA" id="ARBA00032649"/>
    </source>
</evidence>
<evidence type="ECO:0000313" key="14">
    <source>
        <dbReference type="Proteomes" id="UP001549921"/>
    </source>
</evidence>
<dbReference type="PANTHER" id="PTHR12390">
    <property type="entry name" value="UROPORPHYRINOGEN III SYNTHASE"/>
    <property type="match status" value="1"/>
</dbReference>
<protein>
    <recommendedName>
        <fullName evidence="9">Uroporphyrinogen-III synthase</fullName>
        <ecNumber evidence="3">4.2.1.75</ecNumber>
    </recommendedName>
    <alternativeName>
        <fullName evidence="8">Hydroxymethylbilane hydrolyase [cyclizing]</fullName>
    </alternativeName>
    <alternativeName>
        <fullName evidence="7">Uroporphyrinogen-III cosynthase</fullName>
    </alternativeName>
</protein>
<keyword evidence="6" id="KW-0627">Porphyrin biosynthesis</keyword>
<accession>A0ABD0SLW1</accession>
<evidence type="ECO:0000256" key="5">
    <source>
        <dbReference type="ARBA" id="ARBA00023239"/>
    </source>
</evidence>
<proteinExistence type="inferred from homology"/>
<evidence type="ECO:0000256" key="11">
    <source>
        <dbReference type="ARBA" id="ARBA00060039"/>
    </source>
</evidence>
<evidence type="ECO:0000259" key="12">
    <source>
        <dbReference type="Pfam" id="PF02602"/>
    </source>
</evidence>
<dbReference type="InterPro" id="IPR003754">
    <property type="entry name" value="4pyrrol_synth_uPrphyn_synth"/>
</dbReference>
<evidence type="ECO:0000256" key="6">
    <source>
        <dbReference type="ARBA" id="ARBA00023244"/>
    </source>
</evidence>
<dbReference type="AlphaFoldDB" id="A0ABD0SLW1"/>
<dbReference type="PANTHER" id="PTHR12390:SF0">
    <property type="entry name" value="UROPORPHYRINOGEN-III SYNTHASE"/>
    <property type="match status" value="1"/>
</dbReference>
<comment type="function">
    <text evidence="11">Catalyzes cyclization of the linear tetrapyrrole, hydroxymethylbilane, to the macrocyclic uroporphyrinogen III, the branch point for the various sub-pathways leading to the wide diversity of porphyrins. Porphyrins act as cofactors for a multitude of enzymes that perform a variety of processes within the cell such as methionine synthesis (vitamin B12) or oxygen transport (heme).</text>
</comment>
<dbReference type="Gene3D" id="3.40.50.10090">
    <property type="match status" value="2"/>
</dbReference>
<name>A0ABD0SLW1_LOXSC</name>
<reference evidence="13 14" key="1">
    <citation type="submission" date="2024-06" db="EMBL/GenBank/DDBJ databases">
        <title>A chromosome-level genome assembly of beet webworm, Loxostege sticticalis.</title>
        <authorList>
            <person name="Zhang Y."/>
        </authorList>
    </citation>
    <scope>NUCLEOTIDE SEQUENCE [LARGE SCALE GENOMIC DNA]</scope>
    <source>
        <strain evidence="13">AQ028</strain>
        <tissue evidence="13">Male pupae</tissue>
    </source>
</reference>
<gene>
    <name evidence="13" type="ORF">ABMA28_005987</name>
</gene>
<comment type="caution">
    <text evidence="13">The sequence shown here is derived from an EMBL/GenBank/DDBJ whole genome shotgun (WGS) entry which is preliminary data.</text>
</comment>
<evidence type="ECO:0000256" key="7">
    <source>
        <dbReference type="ARBA" id="ARBA00031702"/>
    </source>
</evidence>
<comment type="similarity">
    <text evidence="2">Belongs to the uroporphyrinogen-III synthase family.</text>
</comment>
<evidence type="ECO:0000256" key="9">
    <source>
        <dbReference type="ARBA" id="ARBA00040167"/>
    </source>
</evidence>
<evidence type="ECO:0000256" key="2">
    <source>
        <dbReference type="ARBA" id="ARBA00008133"/>
    </source>
</evidence>
<dbReference type="EMBL" id="JBEDNZ010000019">
    <property type="protein sequence ID" value="KAL0820028.1"/>
    <property type="molecule type" value="Genomic_DNA"/>
</dbReference>
<organism evidence="13 14">
    <name type="scientific">Loxostege sticticalis</name>
    <name type="common">Beet webworm moth</name>
    <dbReference type="NCBI Taxonomy" id="481309"/>
    <lineage>
        <taxon>Eukaryota</taxon>
        <taxon>Metazoa</taxon>
        <taxon>Ecdysozoa</taxon>
        <taxon>Arthropoda</taxon>
        <taxon>Hexapoda</taxon>
        <taxon>Insecta</taxon>
        <taxon>Pterygota</taxon>
        <taxon>Neoptera</taxon>
        <taxon>Endopterygota</taxon>
        <taxon>Lepidoptera</taxon>
        <taxon>Glossata</taxon>
        <taxon>Ditrysia</taxon>
        <taxon>Pyraloidea</taxon>
        <taxon>Crambidae</taxon>
        <taxon>Pyraustinae</taxon>
        <taxon>Loxostege</taxon>
    </lineage>
</organism>
<dbReference type="GO" id="GO:0006785">
    <property type="term" value="P:heme B biosynthetic process"/>
    <property type="evidence" value="ECO:0007669"/>
    <property type="project" value="UniProtKB-ARBA"/>
</dbReference>